<accession>A0A7X3G6N5</accession>
<organism evidence="2 3">
    <name type="scientific">Massilia cellulosiltytica</name>
    <dbReference type="NCBI Taxonomy" id="2683234"/>
    <lineage>
        <taxon>Bacteria</taxon>
        <taxon>Pseudomonadati</taxon>
        <taxon>Pseudomonadota</taxon>
        <taxon>Betaproteobacteria</taxon>
        <taxon>Burkholderiales</taxon>
        <taxon>Oxalobacteraceae</taxon>
        <taxon>Telluria group</taxon>
        <taxon>Massilia</taxon>
    </lineage>
</organism>
<reference evidence="2 3" key="1">
    <citation type="submission" date="2019-12" db="EMBL/GenBank/DDBJ databases">
        <authorList>
            <person name="Li C."/>
            <person name="Zhao J."/>
        </authorList>
    </citation>
    <scope>NUCLEOTIDE SEQUENCE [LARGE SCALE GENOMIC DNA]</scope>
    <source>
        <strain evidence="2 3">NEAU-DD11</strain>
    </source>
</reference>
<gene>
    <name evidence="2" type="ORF">GPY61_31490</name>
</gene>
<feature type="coiled-coil region" evidence="1">
    <location>
        <begin position="135"/>
        <end position="162"/>
    </location>
</feature>
<dbReference type="AlphaFoldDB" id="A0A7X3G6N5"/>
<proteinExistence type="predicted"/>
<dbReference type="Proteomes" id="UP000443353">
    <property type="component" value="Unassembled WGS sequence"/>
</dbReference>
<sequence length="256" mass="29237">MSRPPFRLPDDQARRIAQKVAVLDQDIPLDTSNHRPFVGAFIQAVRDATGNYFSPMIYQRLLRAYAPARRPSTATIASERARIMDTTEQLERAAGLDDVQRERFTEAIRSVIADELEQRLANLPAGDTTTGSAQVEFFKNRLSECESELRTLRATAAQLVADLALRTQRAEIAERELGEQRQVNEKFVEQLRTLQESADGNRRFALMAIDEVRGEVRHWKDRCADLELQRQRDFQQLDAMRRLVNAQDKAGNKGLR</sequence>
<keyword evidence="3" id="KW-1185">Reference proteome</keyword>
<evidence type="ECO:0000313" key="2">
    <source>
        <dbReference type="EMBL" id="MVW64450.1"/>
    </source>
</evidence>
<comment type="caution">
    <text evidence="2">The sequence shown here is derived from an EMBL/GenBank/DDBJ whole genome shotgun (WGS) entry which is preliminary data.</text>
</comment>
<evidence type="ECO:0000256" key="1">
    <source>
        <dbReference type="SAM" id="Coils"/>
    </source>
</evidence>
<dbReference type="EMBL" id="WSES01000016">
    <property type="protein sequence ID" value="MVW64450.1"/>
    <property type="molecule type" value="Genomic_DNA"/>
</dbReference>
<keyword evidence="1" id="KW-0175">Coiled coil</keyword>
<dbReference type="RefSeq" id="WP_160410887.1">
    <property type="nucleotide sequence ID" value="NZ_WSES01000016.1"/>
</dbReference>
<evidence type="ECO:0000313" key="3">
    <source>
        <dbReference type="Proteomes" id="UP000443353"/>
    </source>
</evidence>
<name>A0A7X3G6N5_9BURK</name>
<protein>
    <submittedName>
        <fullName evidence="2">Uncharacterized protein</fullName>
    </submittedName>
</protein>